<sequence length="762" mass="86680">MNSKTLLSTSTSPIPSPFSSKTQSLPKRLLLQEPTAAPLIPSFHPAGVRRRRPFPERAAFPQSLPLHSKNPRSIYHDIQRLSRLGKLREALTILDYLHHRGIPVNTTTFLSLLSAASKLKSLSFTRKIHVHLRINGLHRNEFLLTKLVETYAHCGSIKHAQLVFSELSPSTVYPWNALLRGNLTGGLRWDFGSLSVFSAMREAGVAANEYTFSSLLKSFAGSPALREGMKAHALLVKNGFAGSPLLIRTCLVDMYFKCRKIHMAVNVFDEIPHRDIVSWGAAIAGFAHNKLRWEALECLRWMCSEGIDPNSVVLTSVLPIVGELSEQNLGKEIHCYIIKRFRNYVKMVPIQSSLIDMYSKCKNMASARRVFYGSSERNKVSWTALMSGYASNNRFEQALRSIVWMQQEGVKPDIVTIATVLPICSRLKAWRQGQEIHGYSLKHCFLPNVSIETSLMTMYSECGKLASCRRVFDGIRWKNIIALTALMESYFRNGRPGCSLTVFRSMLRTNRRPDSVVLCRILKFIGELGALKLGKEIHAQVYKLKFETTPLIVAETVIFYGKCGELKNSQRLFDGVQAKGSLTCTAIIEAYMHNKLYRKALNMFDVMLSEGYRPNHYTFDAVFSLCDKAGLAEEALRVFEAMIWKYKLNATMEQLDCLIGILTRAGRVDEAQSFAQWRGVQGEPNAPFQHEHEMLYDTFVIWRWREEPADENGGLGLEGRRQGWKRSRQMTFPPCCVSKRRKRRRRTVCFSAVWWRLLQTLA</sequence>
<dbReference type="Pfam" id="PF01535">
    <property type="entry name" value="PPR"/>
    <property type="match status" value="2"/>
</dbReference>
<dbReference type="InterPro" id="IPR002885">
    <property type="entry name" value="PPR_rpt"/>
</dbReference>
<dbReference type="EMBL" id="JBBWWR010000012">
    <property type="protein sequence ID" value="KAK8958233.1"/>
    <property type="molecule type" value="Genomic_DNA"/>
</dbReference>
<reference evidence="4 5" key="1">
    <citation type="journal article" date="2022" name="Nat. Plants">
        <title>Genomes of leafy and leafless Platanthera orchids illuminate the evolution of mycoheterotrophy.</title>
        <authorList>
            <person name="Li M.H."/>
            <person name="Liu K.W."/>
            <person name="Li Z."/>
            <person name="Lu H.C."/>
            <person name="Ye Q.L."/>
            <person name="Zhang D."/>
            <person name="Wang J.Y."/>
            <person name="Li Y.F."/>
            <person name="Zhong Z.M."/>
            <person name="Liu X."/>
            <person name="Yu X."/>
            <person name="Liu D.K."/>
            <person name="Tu X.D."/>
            <person name="Liu B."/>
            <person name="Hao Y."/>
            <person name="Liao X.Y."/>
            <person name="Jiang Y.T."/>
            <person name="Sun W.H."/>
            <person name="Chen J."/>
            <person name="Chen Y.Q."/>
            <person name="Ai Y."/>
            <person name="Zhai J.W."/>
            <person name="Wu S.S."/>
            <person name="Zhou Z."/>
            <person name="Hsiao Y.Y."/>
            <person name="Wu W.L."/>
            <person name="Chen Y.Y."/>
            <person name="Lin Y.F."/>
            <person name="Hsu J.L."/>
            <person name="Li C.Y."/>
            <person name="Wang Z.W."/>
            <person name="Zhao X."/>
            <person name="Zhong W.Y."/>
            <person name="Ma X.K."/>
            <person name="Ma L."/>
            <person name="Huang J."/>
            <person name="Chen G.Z."/>
            <person name="Huang M.Z."/>
            <person name="Huang L."/>
            <person name="Peng D.H."/>
            <person name="Luo Y.B."/>
            <person name="Zou S.Q."/>
            <person name="Chen S.P."/>
            <person name="Lan S."/>
            <person name="Tsai W.C."/>
            <person name="Van de Peer Y."/>
            <person name="Liu Z.J."/>
        </authorList>
    </citation>
    <scope>NUCLEOTIDE SEQUENCE [LARGE SCALE GENOMIC DNA]</scope>
    <source>
        <strain evidence="4">Lor288</strain>
    </source>
</reference>
<feature type="repeat" description="PPR" evidence="2">
    <location>
        <begin position="580"/>
        <end position="614"/>
    </location>
</feature>
<dbReference type="Gene3D" id="1.25.40.10">
    <property type="entry name" value="Tetratricopeptide repeat domain"/>
    <property type="match status" value="5"/>
</dbReference>
<feature type="compositionally biased region" description="Low complexity" evidence="3">
    <location>
        <begin position="1"/>
        <end position="22"/>
    </location>
</feature>
<evidence type="ECO:0000313" key="4">
    <source>
        <dbReference type="EMBL" id="KAK8958233.1"/>
    </source>
</evidence>
<keyword evidence="1" id="KW-0677">Repeat</keyword>
<dbReference type="InterPro" id="IPR046960">
    <property type="entry name" value="PPR_At4g14850-like_plant"/>
</dbReference>
<keyword evidence="5" id="KW-1185">Reference proteome</keyword>
<accession>A0ABR2M2F4</accession>
<evidence type="ECO:0000313" key="5">
    <source>
        <dbReference type="Proteomes" id="UP001412067"/>
    </source>
</evidence>
<dbReference type="Pfam" id="PF13041">
    <property type="entry name" value="PPR_2"/>
    <property type="match status" value="2"/>
</dbReference>
<dbReference type="PANTHER" id="PTHR47926">
    <property type="entry name" value="PENTATRICOPEPTIDE REPEAT-CONTAINING PROTEIN"/>
    <property type="match status" value="1"/>
</dbReference>
<evidence type="ECO:0000256" key="3">
    <source>
        <dbReference type="SAM" id="MobiDB-lite"/>
    </source>
</evidence>
<feature type="region of interest" description="Disordered" evidence="3">
    <location>
        <begin position="1"/>
        <end position="24"/>
    </location>
</feature>
<feature type="repeat" description="PPR" evidence="2">
    <location>
        <begin position="275"/>
        <end position="309"/>
    </location>
</feature>
<evidence type="ECO:0000256" key="1">
    <source>
        <dbReference type="ARBA" id="ARBA00022737"/>
    </source>
</evidence>
<proteinExistence type="predicted"/>
<feature type="repeat" description="PPR" evidence="2">
    <location>
        <begin position="479"/>
        <end position="513"/>
    </location>
</feature>
<dbReference type="Proteomes" id="UP001412067">
    <property type="component" value="Unassembled WGS sequence"/>
</dbReference>
<dbReference type="NCBIfam" id="TIGR00756">
    <property type="entry name" value="PPR"/>
    <property type="match status" value="3"/>
</dbReference>
<protein>
    <submittedName>
        <fullName evidence="4">Pentatricopeptide repeat-containing protein</fullName>
    </submittedName>
</protein>
<feature type="repeat" description="PPR" evidence="2">
    <location>
        <begin position="378"/>
        <end position="412"/>
    </location>
</feature>
<evidence type="ECO:0000256" key="2">
    <source>
        <dbReference type="PROSITE-ProRule" id="PRU00708"/>
    </source>
</evidence>
<comment type="caution">
    <text evidence="4">The sequence shown here is derived from an EMBL/GenBank/DDBJ whole genome shotgun (WGS) entry which is preliminary data.</text>
</comment>
<dbReference type="PANTHER" id="PTHR47926:SF354">
    <property type="entry name" value="REPEAT (PPR-LIKE) SUPERFAMILY PROTEIN, PUTATIVE-RELATED"/>
    <property type="match status" value="1"/>
</dbReference>
<dbReference type="PROSITE" id="PS51375">
    <property type="entry name" value="PPR"/>
    <property type="match status" value="4"/>
</dbReference>
<name>A0ABR2M2F4_9ASPA</name>
<dbReference type="InterPro" id="IPR011990">
    <property type="entry name" value="TPR-like_helical_dom_sf"/>
</dbReference>
<gene>
    <name evidence="4" type="primary">PCMP-A3</name>
    <name evidence="4" type="ORF">KSP40_PGU006885</name>
</gene>
<organism evidence="4 5">
    <name type="scientific">Platanthera guangdongensis</name>
    <dbReference type="NCBI Taxonomy" id="2320717"/>
    <lineage>
        <taxon>Eukaryota</taxon>
        <taxon>Viridiplantae</taxon>
        <taxon>Streptophyta</taxon>
        <taxon>Embryophyta</taxon>
        <taxon>Tracheophyta</taxon>
        <taxon>Spermatophyta</taxon>
        <taxon>Magnoliopsida</taxon>
        <taxon>Liliopsida</taxon>
        <taxon>Asparagales</taxon>
        <taxon>Orchidaceae</taxon>
        <taxon>Orchidoideae</taxon>
        <taxon>Orchideae</taxon>
        <taxon>Orchidinae</taxon>
        <taxon>Platanthera</taxon>
    </lineage>
</organism>